<gene>
    <name evidence="1" type="ORF">L6164_007707</name>
</gene>
<sequence length="198" mass="22754">MCASMKRICLTMSGVENKLRLITCWKSFVAMQTRKRYITCWNIRELKTSAIRVEKQKNISLKNISFSSSFFSGKLHLPPLVLNDSTVSTLLNLLAYEMCPLFKNEFEICSYLKFLDLLTDYPDCLKEIRSSGILQNSLGSNDQVVELLNTISSGLVHNPTLYSGLKHEVEKHYKKRLGMWIALHIIDIFQHHGAPLRK</sequence>
<keyword evidence="2" id="KW-1185">Reference proteome</keyword>
<reference evidence="1 2" key="1">
    <citation type="journal article" date="2022" name="DNA Res.">
        <title>Chromosomal-level genome assembly of the orchid tree Bauhinia variegata (Leguminosae; Cercidoideae) supports the allotetraploid origin hypothesis of Bauhinia.</title>
        <authorList>
            <person name="Zhong Y."/>
            <person name="Chen Y."/>
            <person name="Zheng D."/>
            <person name="Pang J."/>
            <person name="Liu Y."/>
            <person name="Luo S."/>
            <person name="Meng S."/>
            <person name="Qian L."/>
            <person name="Wei D."/>
            <person name="Dai S."/>
            <person name="Zhou R."/>
        </authorList>
    </citation>
    <scope>NUCLEOTIDE SEQUENCE [LARGE SCALE GENOMIC DNA]</scope>
    <source>
        <strain evidence="1">BV-YZ2020</strain>
    </source>
</reference>
<comment type="caution">
    <text evidence="1">The sequence shown here is derived from an EMBL/GenBank/DDBJ whole genome shotgun (WGS) entry which is preliminary data.</text>
</comment>
<organism evidence="1 2">
    <name type="scientific">Bauhinia variegata</name>
    <name type="common">Purple orchid tree</name>
    <name type="synonym">Phanera variegata</name>
    <dbReference type="NCBI Taxonomy" id="167791"/>
    <lineage>
        <taxon>Eukaryota</taxon>
        <taxon>Viridiplantae</taxon>
        <taxon>Streptophyta</taxon>
        <taxon>Embryophyta</taxon>
        <taxon>Tracheophyta</taxon>
        <taxon>Spermatophyta</taxon>
        <taxon>Magnoliopsida</taxon>
        <taxon>eudicotyledons</taxon>
        <taxon>Gunneridae</taxon>
        <taxon>Pentapetalae</taxon>
        <taxon>rosids</taxon>
        <taxon>fabids</taxon>
        <taxon>Fabales</taxon>
        <taxon>Fabaceae</taxon>
        <taxon>Cercidoideae</taxon>
        <taxon>Cercideae</taxon>
        <taxon>Bauhiniinae</taxon>
        <taxon>Bauhinia</taxon>
    </lineage>
</organism>
<evidence type="ECO:0000313" key="2">
    <source>
        <dbReference type="Proteomes" id="UP000828941"/>
    </source>
</evidence>
<dbReference type="EMBL" id="CM039429">
    <property type="protein sequence ID" value="KAI4346843.1"/>
    <property type="molecule type" value="Genomic_DNA"/>
</dbReference>
<accession>A0ACB9PE91</accession>
<evidence type="ECO:0000313" key="1">
    <source>
        <dbReference type="EMBL" id="KAI4346843.1"/>
    </source>
</evidence>
<name>A0ACB9PE91_BAUVA</name>
<dbReference type="Proteomes" id="UP000828941">
    <property type="component" value="Chromosome 4"/>
</dbReference>
<proteinExistence type="predicted"/>
<protein>
    <submittedName>
        <fullName evidence="1">Uncharacterized protein</fullName>
    </submittedName>
</protein>